<evidence type="ECO:0000313" key="6">
    <source>
        <dbReference type="Proteomes" id="UP000240527"/>
    </source>
</evidence>
<evidence type="ECO:0000256" key="3">
    <source>
        <dbReference type="ARBA" id="ARBA00023163"/>
    </source>
</evidence>
<keyword evidence="6" id="KW-1185">Reference proteome</keyword>
<evidence type="ECO:0000259" key="4">
    <source>
        <dbReference type="PROSITE" id="PS01124"/>
    </source>
</evidence>
<dbReference type="EMBL" id="CP027850">
    <property type="protein sequence ID" value="AVQ03702.1"/>
    <property type="molecule type" value="Genomic_DNA"/>
</dbReference>
<evidence type="ECO:0000256" key="2">
    <source>
        <dbReference type="ARBA" id="ARBA00023125"/>
    </source>
</evidence>
<dbReference type="InterPro" id="IPR050204">
    <property type="entry name" value="AraC_XylS_family_regulators"/>
</dbReference>
<dbReference type="PROSITE" id="PS01124">
    <property type="entry name" value="HTH_ARAC_FAMILY_2"/>
    <property type="match status" value="1"/>
</dbReference>
<dbReference type="Gene3D" id="1.10.10.60">
    <property type="entry name" value="Homeodomain-like"/>
    <property type="match status" value="1"/>
</dbReference>
<dbReference type="Pfam" id="PF12833">
    <property type="entry name" value="HTH_18"/>
    <property type="match status" value="1"/>
</dbReference>
<accession>A0ABM6TKC8</accession>
<feature type="domain" description="HTH araC/xylS-type" evidence="4">
    <location>
        <begin position="215"/>
        <end position="315"/>
    </location>
</feature>
<evidence type="ECO:0000256" key="1">
    <source>
        <dbReference type="ARBA" id="ARBA00023015"/>
    </source>
</evidence>
<keyword evidence="1" id="KW-0805">Transcription regulation</keyword>
<gene>
    <name evidence="5" type="ORF">B7G68_18775</name>
</gene>
<dbReference type="PRINTS" id="PR00032">
    <property type="entry name" value="HTHARAC"/>
</dbReference>
<dbReference type="SUPFAM" id="SSF46689">
    <property type="entry name" value="Homeodomain-like"/>
    <property type="match status" value="1"/>
</dbReference>
<dbReference type="SMART" id="SM00342">
    <property type="entry name" value="HTH_ARAC"/>
    <property type="match status" value="1"/>
</dbReference>
<sequence>MSGSARRDLWILDARERADAAEEYRKACAHLFDITLLTPDEAFYNHMEGYNLAGVVLAHCSGVPQRFQRKLSHIAADASDSIMAVLELKSEGWRGDYDGRPASSDMGAIRLIDMSRPFDMVTQTYETVHLILSRAALEPQAAELDFHGCVASEGSPSGRLLDSHLRAVWAAAAEMSATDLALAGKAAAALVTAVILAHAMPASDDVRPVEKMLLATAQRFVAQNLSEPDLSPEAVRRHLGVSRSLLYKVFEPVGGVSAFIQARRLDQAFDDILSDGAEQQTVAEIGYRLGFRSDAHFSRAFRARFGMTPGRLRTLGEPARREGLSAIERPDDVFAWLRGLL</sequence>
<name>A0ABM6TKC8_9CAUL</name>
<proteinExistence type="predicted"/>
<dbReference type="Proteomes" id="UP000240527">
    <property type="component" value="Chromosome"/>
</dbReference>
<dbReference type="InterPro" id="IPR020449">
    <property type="entry name" value="Tscrpt_reg_AraC-type_HTH"/>
</dbReference>
<evidence type="ECO:0000313" key="5">
    <source>
        <dbReference type="EMBL" id="AVQ03702.1"/>
    </source>
</evidence>
<dbReference type="Pfam" id="PF14525">
    <property type="entry name" value="AraC_binding_2"/>
    <property type="match status" value="1"/>
</dbReference>
<dbReference type="PANTHER" id="PTHR46796:SF6">
    <property type="entry name" value="ARAC SUBFAMILY"/>
    <property type="match status" value="1"/>
</dbReference>
<protein>
    <submittedName>
        <fullName evidence="5">AraC family transcriptional regulator</fullName>
    </submittedName>
</protein>
<reference evidence="5 6" key="1">
    <citation type="journal article" date="2015" name="Biotechnol. Bioeng.">
        <title>Genome sequence and phenotypic characterization of Caulobacter segnis.</title>
        <authorList>
            <person name="Patel S."/>
            <person name="Fletcher B."/>
            <person name="Scott D.C."/>
            <person name="Ely B."/>
        </authorList>
    </citation>
    <scope>NUCLEOTIDE SEQUENCE [LARGE SCALE GENOMIC DNA]</scope>
    <source>
        <strain evidence="5 6">TK0059</strain>
    </source>
</reference>
<dbReference type="RefSeq" id="WP_013080736.1">
    <property type="nucleotide sequence ID" value="NZ_CP027850.1"/>
</dbReference>
<dbReference type="PANTHER" id="PTHR46796">
    <property type="entry name" value="HTH-TYPE TRANSCRIPTIONAL ACTIVATOR RHAS-RELATED"/>
    <property type="match status" value="1"/>
</dbReference>
<keyword evidence="2" id="KW-0238">DNA-binding</keyword>
<dbReference type="InterPro" id="IPR035418">
    <property type="entry name" value="AraC-bd_2"/>
</dbReference>
<keyword evidence="3" id="KW-0804">Transcription</keyword>
<dbReference type="InterPro" id="IPR009057">
    <property type="entry name" value="Homeodomain-like_sf"/>
</dbReference>
<organism evidence="5 6">
    <name type="scientific">Caulobacter segnis</name>
    <dbReference type="NCBI Taxonomy" id="88688"/>
    <lineage>
        <taxon>Bacteria</taxon>
        <taxon>Pseudomonadati</taxon>
        <taxon>Pseudomonadota</taxon>
        <taxon>Alphaproteobacteria</taxon>
        <taxon>Caulobacterales</taxon>
        <taxon>Caulobacteraceae</taxon>
        <taxon>Caulobacter</taxon>
    </lineage>
</organism>
<dbReference type="InterPro" id="IPR018060">
    <property type="entry name" value="HTH_AraC"/>
</dbReference>